<dbReference type="InterPro" id="IPR010298">
    <property type="entry name" value="YacP-like"/>
</dbReference>
<keyword evidence="2" id="KW-1185">Reference proteome</keyword>
<dbReference type="PANTHER" id="PTHR34547:SF1">
    <property type="entry name" value="YACP-LIKE NYN DOMAIN PROTEIN"/>
    <property type="match status" value="1"/>
</dbReference>
<dbReference type="Proteomes" id="UP000886520">
    <property type="component" value="Chromosome 10"/>
</dbReference>
<dbReference type="AlphaFoldDB" id="A0A9D4UUH0"/>
<accession>A0A9D4UUH0</accession>
<evidence type="ECO:0000313" key="1">
    <source>
        <dbReference type="EMBL" id="KAI5074146.1"/>
    </source>
</evidence>
<organism evidence="1 2">
    <name type="scientific">Adiantum capillus-veneris</name>
    <name type="common">Maidenhair fern</name>
    <dbReference type="NCBI Taxonomy" id="13818"/>
    <lineage>
        <taxon>Eukaryota</taxon>
        <taxon>Viridiplantae</taxon>
        <taxon>Streptophyta</taxon>
        <taxon>Embryophyta</taxon>
        <taxon>Tracheophyta</taxon>
        <taxon>Polypodiopsida</taxon>
        <taxon>Polypodiidae</taxon>
        <taxon>Polypodiales</taxon>
        <taxon>Pteridineae</taxon>
        <taxon>Pteridaceae</taxon>
        <taxon>Vittarioideae</taxon>
        <taxon>Adiantum</taxon>
    </lineage>
</organism>
<sequence>MSPTDDCLKASFFSGCSIDITALVCSKHEHAVFICAASFGDSQKPRPQPPRITSNVKFNLQFLRRIKEGRSGERPSTGYCRKKVERDPSIVAEEEEKREFYDSNSFIEIEMRRPVLLVDGYNMCGYWSKLKKHFKKGDLEYARQILVDELVGFSALRGTKAVVVFDAADSGLPDHKESYLGSQDCKFLASNVWPEVFSASVTADTWIEREGAFVWSCKFLVAAIKDAKKERDEIVREMTCYSTKGKLLEHNLNPEKPVGQD</sequence>
<protein>
    <recommendedName>
        <fullName evidence="3">YacP-like NYN domain protein</fullName>
    </recommendedName>
</protein>
<name>A0A9D4UUH0_ADICA</name>
<evidence type="ECO:0000313" key="2">
    <source>
        <dbReference type="Proteomes" id="UP000886520"/>
    </source>
</evidence>
<gene>
    <name evidence="1" type="ORF">GOP47_0010107</name>
</gene>
<evidence type="ECO:0008006" key="3">
    <source>
        <dbReference type="Google" id="ProtNLM"/>
    </source>
</evidence>
<dbReference type="PANTHER" id="PTHR34547">
    <property type="entry name" value="YACP-LIKE NYN DOMAIN PROTEIN"/>
    <property type="match status" value="1"/>
</dbReference>
<comment type="caution">
    <text evidence="1">The sequence shown here is derived from an EMBL/GenBank/DDBJ whole genome shotgun (WGS) entry which is preliminary data.</text>
</comment>
<dbReference type="EMBL" id="JABFUD020000010">
    <property type="protein sequence ID" value="KAI5074146.1"/>
    <property type="molecule type" value="Genomic_DNA"/>
</dbReference>
<reference evidence="1" key="1">
    <citation type="submission" date="2021-01" db="EMBL/GenBank/DDBJ databases">
        <title>Adiantum capillus-veneris genome.</title>
        <authorList>
            <person name="Fang Y."/>
            <person name="Liao Q."/>
        </authorList>
    </citation>
    <scope>NUCLEOTIDE SEQUENCE</scope>
    <source>
        <strain evidence="1">H3</strain>
        <tissue evidence="1">Leaf</tissue>
    </source>
</reference>
<proteinExistence type="predicted"/>
<dbReference type="OrthoDB" id="513221at2759"/>
<dbReference type="Pfam" id="PF05991">
    <property type="entry name" value="NYN_YacP"/>
    <property type="match status" value="1"/>
</dbReference>